<dbReference type="EMBL" id="LVJH01000074">
    <property type="protein sequence ID" value="OAB32960.1"/>
    <property type="molecule type" value="Genomic_DNA"/>
</dbReference>
<gene>
    <name evidence="1" type="ORF">PGLA_26125</name>
</gene>
<dbReference type="OrthoDB" id="529320at2"/>
<dbReference type="InterPro" id="IPR011009">
    <property type="entry name" value="Kinase-like_dom_sf"/>
</dbReference>
<dbReference type="PANTHER" id="PTHR37171:SF1">
    <property type="entry name" value="SERINE_THREONINE-PROTEIN KINASE YRZF-RELATED"/>
    <property type="match status" value="1"/>
</dbReference>
<dbReference type="InterPro" id="IPR052396">
    <property type="entry name" value="Meiotic_Drive_Suppr_Kinase"/>
</dbReference>
<comment type="caution">
    <text evidence="1">The sequence shown here is derived from an EMBL/GenBank/DDBJ whole genome shotgun (WGS) entry which is preliminary data.</text>
</comment>
<evidence type="ECO:0000313" key="1">
    <source>
        <dbReference type="EMBL" id="OAB32960.1"/>
    </source>
</evidence>
<proteinExistence type="predicted"/>
<protein>
    <submittedName>
        <fullName evidence="1">Serine/threonine protein kinase</fullName>
    </submittedName>
</protein>
<keyword evidence="1" id="KW-0418">Kinase</keyword>
<dbReference type="AlphaFoldDB" id="A0A168C1D3"/>
<dbReference type="SUPFAM" id="SSF56112">
    <property type="entry name" value="Protein kinase-like (PK-like)"/>
    <property type="match status" value="1"/>
</dbReference>
<dbReference type="Proteomes" id="UP000076967">
    <property type="component" value="Unassembled WGS sequence"/>
</dbReference>
<dbReference type="GO" id="GO:0004674">
    <property type="term" value="F:protein serine/threonine kinase activity"/>
    <property type="evidence" value="ECO:0007669"/>
    <property type="project" value="UniProtKB-KW"/>
</dbReference>
<accession>A0A168C1D3</accession>
<organism evidence="1 2">
    <name type="scientific">Paenibacillus glacialis</name>
    <dbReference type="NCBI Taxonomy" id="494026"/>
    <lineage>
        <taxon>Bacteria</taxon>
        <taxon>Bacillati</taxon>
        <taxon>Bacillota</taxon>
        <taxon>Bacilli</taxon>
        <taxon>Bacillales</taxon>
        <taxon>Paenibacillaceae</taxon>
        <taxon>Paenibacillus</taxon>
    </lineage>
</organism>
<keyword evidence="1" id="KW-0808">Transferase</keyword>
<evidence type="ECO:0000313" key="2">
    <source>
        <dbReference type="Proteomes" id="UP000076967"/>
    </source>
</evidence>
<keyword evidence="2" id="KW-1185">Reference proteome</keyword>
<dbReference type="STRING" id="494026.PGLA_26125"/>
<keyword evidence="1" id="KW-0723">Serine/threonine-protein kinase</keyword>
<name>A0A168C1D3_9BACL</name>
<reference evidence="1 2" key="1">
    <citation type="submission" date="2016-03" db="EMBL/GenBank/DDBJ databases">
        <title>Draft genome sequence of Paenibacillus glacialis DSM 22343.</title>
        <authorList>
            <person name="Shin S.-K."/>
            <person name="Yi H."/>
        </authorList>
    </citation>
    <scope>NUCLEOTIDE SEQUENCE [LARGE SCALE GENOMIC DNA]</scope>
    <source>
        <strain evidence="1 2">DSM 22343</strain>
    </source>
</reference>
<sequence>MQTLREEEVEKLIELVTGELLGGLASESIHPNEPVKVRWVPKPWLLLGSGNYAAVFSHPDYAEYAVKIYAPGRPGLKEEAEVYKRLGNHPSYSMCYYVGSNFLILQRLKGITVYDCIKRGIPVSEQAIRDIDGALEYACSRELRPHDVHGKNIMINDGRGLVVDVSDFLKHEECTMWDDFKKAYYTLYQPLTSLWLFPVPDAVLEAVRKGYQLWRRS</sequence>
<dbReference type="Gene3D" id="1.10.510.10">
    <property type="entry name" value="Transferase(Phosphotransferase) domain 1"/>
    <property type="match status" value="1"/>
</dbReference>
<dbReference type="PANTHER" id="PTHR37171">
    <property type="entry name" value="SERINE/THREONINE-PROTEIN KINASE YRZF-RELATED"/>
    <property type="match status" value="1"/>
</dbReference>